<accession>A0A9D2QG80</accession>
<organism evidence="2 3">
    <name type="scientific">Candidatus Corynebacterium faecigallinarum</name>
    <dbReference type="NCBI Taxonomy" id="2838528"/>
    <lineage>
        <taxon>Bacteria</taxon>
        <taxon>Bacillati</taxon>
        <taxon>Actinomycetota</taxon>
        <taxon>Actinomycetes</taxon>
        <taxon>Mycobacteriales</taxon>
        <taxon>Corynebacteriaceae</taxon>
        <taxon>Corynebacterium</taxon>
    </lineage>
</organism>
<dbReference type="PROSITE" id="PS51257">
    <property type="entry name" value="PROKAR_LIPOPROTEIN"/>
    <property type="match status" value="1"/>
</dbReference>
<proteinExistence type="predicted"/>
<name>A0A9D2QG80_9CORY</name>
<dbReference type="InterPro" id="IPR025637">
    <property type="entry name" value="DUF4333"/>
</dbReference>
<evidence type="ECO:0000313" key="3">
    <source>
        <dbReference type="Proteomes" id="UP000823858"/>
    </source>
</evidence>
<sequence length="107" mass="11719">MRRRLLPAASAALAGTLLVSGCSLFGGSVSKGDLEDKIHEEISAEAGEEPDEVRCEGDLEAEEDAEQTCAMRVEDEWVEIEVVATEVDGSDVEFQFRPTKQIDEPDY</sequence>
<reference evidence="2" key="2">
    <citation type="submission" date="2021-04" db="EMBL/GenBank/DDBJ databases">
        <authorList>
            <person name="Gilroy R."/>
        </authorList>
    </citation>
    <scope>NUCLEOTIDE SEQUENCE</scope>
    <source>
        <strain evidence="2">ChiHjej13B12-4958</strain>
    </source>
</reference>
<dbReference type="EMBL" id="DWVP01000019">
    <property type="protein sequence ID" value="HJC85462.1"/>
    <property type="molecule type" value="Genomic_DNA"/>
</dbReference>
<dbReference type="Pfam" id="PF14230">
    <property type="entry name" value="DUF4333"/>
    <property type="match status" value="1"/>
</dbReference>
<feature type="domain" description="DUF4333" evidence="1">
    <location>
        <begin position="18"/>
        <end position="89"/>
    </location>
</feature>
<reference evidence="2" key="1">
    <citation type="journal article" date="2021" name="PeerJ">
        <title>Extensive microbial diversity within the chicken gut microbiome revealed by metagenomics and culture.</title>
        <authorList>
            <person name="Gilroy R."/>
            <person name="Ravi A."/>
            <person name="Getino M."/>
            <person name="Pursley I."/>
            <person name="Horton D.L."/>
            <person name="Alikhan N.F."/>
            <person name="Baker D."/>
            <person name="Gharbi K."/>
            <person name="Hall N."/>
            <person name="Watson M."/>
            <person name="Adriaenssens E.M."/>
            <person name="Foster-Nyarko E."/>
            <person name="Jarju S."/>
            <person name="Secka A."/>
            <person name="Antonio M."/>
            <person name="Oren A."/>
            <person name="Chaudhuri R.R."/>
            <person name="La Ragione R."/>
            <person name="Hildebrand F."/>
            <person name="Pallen M.J."/>
        </authorList>
    </citation>
    <scope>NUCLEOTIDE SEQUENCE</scope>
    <source>
        <strain evidence="2">ChiHjej13B12-4958</strain>
    </source>
</reference>
<evidence type="ECO:0000313" key="2">
    <source>
        <dbReference type="EMBL" id="HJC85462.1"/>
    </source>
</evidence>
<protein>
    <submittedName>
        <fullName evidence="2">DUF4333 domain-containing protein</fullName>
    </submittedName>
</protein>
<dbReference type="Proteomes" id="UP000823858">
    <property type="component" value="Unassembled WGS sequence"/>
</dbReference>
<evidence type="ECO:0000259" key="1">
    <source>
        <dbReference type="Pfam" id="PF14230"/>
    </source>
</evidence>
<comment type="caution">
    <text evidence="2">The sequence shown here is derived from an EMBL/GenBank/DDBJ whole genome shotgun (WGS) entry which is preliminary data.</text>
</comment>
<gene>
    <name evidence="2" type="ORF">H9751_07955</name>
</gene>
<dbReference type="AlphaFoldDB" id="A0A9D2QG80"/>